<accession>A0A1I6QGC5</accession>
<dbReference type="PANTHER" id="PTHR34406:SF1">
    <property type="entry name" value="PROTEIN YCEI"/>
    <property type="match status" value="1"/>
</dbReference>
<evidence type="ECO:0000313" key="4">
    <source>
        <dbReference type="Proteomes" id="UP000198788"/>
    </source>
</evidence>
<organism evidence="3 4">
    <name type="scientific">Brevundimonas viscosa</name>
    <dbReference type="NCBI Taxonomy" id="871741"/>
    <lineage>
        <taxon>Bacteria</taxon>
        <taxon>Pseudomonadati</taxon>
        <taxon>Pseudomonadota</taxon>
        <taxon>Alphaproteobacteria</taxon>
        <taxon>Caulobacterales</taxon>
        <taxon>Caulobacteraceae</taxon>
        <taxon>Brevundimonas</taxon>
    </lineage>
</organism>
<proteinExistence type="predicted"/>
<dbReference type="EMBL" id="FOZV01000003">
    <property type="protein sequence ID" value="SFS51338.1"/>
    <property type="molecule type" value="Genomic_DNA"/>
</dbReference>
<name>A0A1I6QGC5_9CAUL</name>
<keyword evidence="4" id="KW-1185">Reference proteome</keyword>
<dbReference type="PANTHER" id="PTHR34406">
    <property type="entry name" value="PROTEIN YCEI"/>
    <property type="match status" value="1"/>
</dbReference>
<dbReference type="RefSeq" id="WP_092309135.1">
    <property type="nucleotide sequence ID" value="NZ_FOZV01000003.1"/>
</dbReference>
<dbReference type="Gene3D" id="2.40.128.110">
    <property type="entry name" value="Lipid/polyisoprenoid-binding, YceI-like"/>
    <property type="match status" value="1"/>
</dbReference>
<dbReference type="Proteomes" id="UP000198788">
    <property type="component" value="Unassembled WGS sequence"/>
</dbReference>
<feature type="domain" description="Lipid/polyisoprenoid-binding YceI-like" evidence="2">
    <location>
        <begin position="40"/>
        <end position="204"/>
    </location>
</feature>
<dbReference type="InterPro" id="IPR036761">
    <property type="entry name" value="TTHA0802/YceI-like_sf"/>
</dbReference>
<gene>
    <name evidence="3" type="ORF">SAMN05192570_1784</name>
</gene>
<dbReference type="Pfam" id="PF04264">
    <property type="entry name" value="YceI"/>
    <property type="match status" value="1"/>
</dbReference>
<evidence type="ECO:0000313" key="3">
    <source>
        <dbReference type="EMBL" id="SFS51338.1"/>
    </source>
</evidence>
<protein>
    <submittedName>
        <fullName evidence="3">Polyisoprenoid-binding protein YceI</fullName>
    </submittedName>
</protein>
<dbReference type="AlphaFoldDB" id="A0A1I6QGC5"/>
<evidence type="ECO:0000259" key="2">
    <source>
        <dbReference type="SMART" id="SM00867"/>
    </source>
</evidence>
<feature type="chain" id="PRO_5011448102" evidence="1">
    <location>
        <begin position="26"/>
        <end position="206"/>
    </location>
</feature>
<feature type="signal peptide" evidence="1">
    <location>
        <begin position="1"/>
        <end position="25"/>
    </location>
</feature>
<evidence type="ECO:0000256" key="1">
    <source>
        <dbReference type="SAM" id="SignalP"/>
    </source>
</evidence>
<sequence length="206" mass="21783">MRPVSRIALAGVLSLGFLAAGAVGAQQALTRVPAEVQAGSYKLDPAHGKITWSVDHLGFSTYVGQFVNVQADLTLDPANPANSRLTATIPLTEVDSNSDGLDAHLQTPDFFDTANHPVATFVSRSVAVDSDAPSEATVVGDLTLRGVTRPVTMEVEFNQAGQSMGAYKAGFDGEATIRRSDFGINFALPALGDEVKLHIEGEFVRQ</sequence>
<dbReference type="InterPro" id="IPR007372">
    <property type="entry name" value="Lipid/polyisoprenoid-bd_YceI"/>
</dbReference>
<dbReference type="OrthoDB" id="9811006at2"/>
<reference evidence="4" key="1">
    <citation type="submission" date="2016-10" db="EMBL/GenBank/DDBJ databases">
        <authorList>
            <person name="Varghese N."/>
            <person name="Submissions S."/>
        </authorList>
    </citation>
    <scope>NUCLEOTIDE SEQUENCE [LARGE SCALE GENOMIC DNA]</scope>
    <source>
        <strain evidence="4">CGMCC 1.10683</strain>
    </source>
</reference>
<dbReference type="STRING" id="871741.SAMN05192570_1784"/>
<dbReference type="SMART" id="SM00867">
    <property type="entry name" value="YceI"/>
    <property type="match status" value="1"/>
</dbReference>
<keyword evidence="1" id="KW-0732">Signal</keyword>
<dbReference type="SUPFAM" id="SSF101874">
    <property type="entry name" value="YceI-like"/>
    <property type="match status" value="1"/>
</dbReference>